<feature type="region of interest" description="Disordered" evidence="1">
    <location>
        <begin position="211"/>
        <end position="238"/>
    </location>
</feature>
<dbReference type="EMBL" id="BGZK01000392">
    <property type="protein sequence ID" value="GBP41066.1"/>
    <property type="molecule type" value="Genomic_DNA"/>
</dbReference>
<organism evidence="2 3">
    <name type="scientific">Eumeta variegata</name>
    <name type="common">Bagworm moth</name>
    <name type="synonym">Eumeta japonica</name>
    <dbReference type="NCBI Taxonomy" id="151549"/>
    <lineage>
        <taxon>Eukaryota</taxon>
        <taxon>Metazoa</taxon>
        <taxon>Ecdysozoa</taxon>
        <taxon>Arthropoda</taxon>
        <taxon>Hexapoda</taxon>
        <taxon>Insecta</taxon>
        <taxon>Pterygota</taxon>
        <taxon>Neoptera</taxon>
        <taxon>Endopterygota</taxon>
        <taxon>Lepidoptera</taxon>
        <taxon>Glossata</taxon>
        <taxon>Ditrysia</taxon>
        <taxon>Tineoidea</taxon>
        <taxon>Psychidae</taxon>
        <taxon>Oiketicinae</taxon>
        <taxon>Eumeta</taxon>
    </lineage>
</organism>
<sequence length="238" mass="26802">MNARYDTVSVTKLKDAQRIMETPIAKLSMRAPNRIRSLESHDNCLSECKDVVNVDDPASIIKQTIQGYRLELRLQRNVDILEPQPVSIVQKGIIGIPFCPPASVLRDGADCQVKEFLYQGCLCENDDDHTGDIRRRVKAENKGISPWLHPGRQNEFLHLIYRPIAMTNPIAIPFSIPTPVLLSMPVYTTLDSKHDYDLTVLARASAPERGALRGAAVTGTRTPRERHVRASNKRRLQE</sequence>
<evidence type="ECO:0000313" key="3">
    <source>
        <dbReference type="Proteomes" id="UP000299102"/>
    </source>
</evidence>
<gene>
    <name evidence="2" type="ORF">EVAR_32887_1</name>
</gene>
<keyword evidence="3" id="KW-1185">Reference proteome</keyword>
<comment type="caution">
    <text evidence="2">The sequence shown here is derived from an EMBL/GenBank/DDBJ whole genome shotgun (WGS) entry which is preliminary data.</text>
</comment>
<dbReference type="Proteomes" id="UP000299102">
    <property type="component" value="Unassembled WGS sequence"/>
</dbReference>
<feature type="compositionally biased region" description="Basic residues" evidence="1">
    <location>
        <begin position="224"/>
        <end position="238"/>
    </location>
</feature>
<reference evidence="2 3" key="1">
    <citation type="journal article" date="2019" name="Commun. Biol.">
        <title>The bagworm genome reveals a unique fibroin gene that provides high tensile strength.</title>
        <authorList>
            <person name="Kono N."/>
            <person name="Nakamura H."/>
            <person name="Ohtoshi R."/>
            <person name="Tomita M."/>
            <person name="Numata K."/>
            <person name="Arakawa K."/>
        </authorList>
    </citation>
    <scope>NUCLEOTIDE SEQUENCE [LARGE SCALE GENOMIC DNA]</scope>
</reference>
<proteinExistence type="predicted"/>
<evidence type="ECO:0000313" key="2">
    <source>
        <dbReference type="EMBL" id="GBP41066.1"/>
    </source>
</evidence>
<protein>
    <submittedName>
        <fullName evidence="2">Uncharacterized protein</fullName>
    </submittedName>
</protein>
<dbReference type="AlphaFoldDB" id="A0A4C1VPJ7"/>
<accession>A0A4C1VPJ7</accession>
<name>A0A4C1VPJ7_EUMVA</name>
<evidence type="ECO:0000256" key="1">
    <source>
        <dbReference type="SAM" id="MobiDB-lite"/>
    </source>
</evidence>